<proteinExistence type="predicted"/>
<evidence type="ECO:0000313" key="1">
    <source>
        <dbReference type="EMBL" id="AUN95874.1"/>
    </source>
</evidence>
<protein>
    <submittedName>
        <fullName evidence="1">DUF1320 domain-containing protein</fullName>
    </submittedName>
</protein>
<dbReference type="AlphaFoldDB" id="A0A2I6S9E6"/>
<dbReference type="RefSeq" id="WP_102247919.1">
    <property type="nucleotide sequence ID" value="NZ_CP025682.1"/>
</dbReference>
<dbReference type="OrthoDB" id="9812088at2"/>
<dbReference type="KEGG" id="atw:C0099_13605"/>
<evidence type="ECO:0000313" key="2">
    <source>
        <dbReference type="Proteomes" id="UP000242205"/>
    </source>
</evidence>
<gene>
    <name evidence="1" type="ORF">C0099_13605</name>
</gene>
<name>A0A2I6S9E6_9RHOO</name>
<organism evidence="1 2">
    <name type="scientific">Pseudazoarcus pumilus</name>
    <dbReference type="NCBI Taxonomy" id="2067960"/>
    <lineage>
        <taxon>Bacteria</taxon>
        <taxon>Pseudomonadati</taxon>
        <taxon>Pseudomonadota</taxon>
        <taxon>Betaproteobacteria</taxon>
        <taxon>Rhodocyclales</taxon>
        <taxon>Zoogloeaceae</taxon>
        <taxon>Pseudazoarcus</taxon>
    </lineage>
</organism>
<sequence length="135" mass="14233">MAYCTQQDLVERFGADELAAVAPAAEGEGLDAERIDRACEDAAGEIDGYLDGAGYAVPLANPPRVVTGFAADIARYRLHDDHASETVARRYEEAVRFLRSVAAGQVRLGAHMPGNATGSAEVVQAGRKVFGGGLR</sequence>
<dbReference type="EMBL" id="CP025682">
    <property type="protein sequence ID" value="AUN95874.1"/>
    <property type="molecule type" value="Genomic_DNA"/>
</dbReference>
<dbReference type="InterPro" id="IPR009752">
    <property type="entry name" value="Phage_Mu_GpJ"/>
</dbReference>
<reference evidence="1 2" key="1">
    <citation type="submission" date="2018-01" db="EMBL/GenBank/DDBJ databases">
        <authorList>
            <person name="Fu G.-Y."/>
        </authorList>
    </citation>
    <scope>NUCLEOTIDE SEQUENCE [LARGE SCALE GENOMIC DNA]</scope>
    <source>
        <strain evidence="1 2">SY39</strain>
    </source>
</reference>
<dbReference type="Proteomes" id="UP000242205">
    <property type="component" value="Chromosome"/>
</dbReference>
<dbReference type="Pfam" id="PF07030">
    <property type="entry name" value="Phage_Mu_Gp36"/>
    <property type="match status" value="1"/>
</dbReference>
<keyword evidence="2" id="KW-1185">Reference proteome</keyword>
<accession>A0A2I6S9E6</accession>